<gene>
    <name evidence="2" type="ORF">D7V64_00925</name>
</gene>
<evidence type="ECO:0000259" key="1">
    <source>
        <dbReference type="Pfam" id="PF05899"/>
    </source>
</evidence>
<dbReference type="SUPFAM" id="SSF51182">
    <property type="entry name" value="RmlC-like cupins"/>
    <property type="match status" value="1"/>
</dbReference>
<dbReference type="EMBL" id="RAXZ01000001">
    <property type="protein sequence ID" value="RKG55697.1"/>
    <property type="molecule type" value="Genomic_DNA"/>
</dbReference>
<sequence>MPQIWLAGEGLTDSTCAVDYPRPDRLVKGNPERHTYSAYAHPNMDCGIWQCEVGAWNIVFAPNKQEFFTVIEGRVRLHHKHSDIVIEVSAGEAGIIPPAFEGTFEVVEKVKKYYVVVEA</sequence>
<dbReference type="AlphaFoldDB" id="A0A3A8G9G9"/>
<organism evidence="2 3">
    <name type="scientific">Acinetobacter cumulans</name>
    <dbReference type="NCBI Taxonomy" id="2136182"/>
    <lineage>
        <taxon>Bacteria</taxon>
        <taxon>Pseudomonadati</taxon>
        <taxon>Pseudomonadota</taxon>
        <taxon>Gammaproteobacteria</taxon>
        <taxon>Moraxellales</taxon>
        <taxon>Moraxellaceae</taxon>
        <taxon>Acinetobacter</taxon>
    </lineage>
</organism>
<dbReference type="Pfam" id="PF05899">
    <property type="entry name" value="Cupin_3"/>
    <property type="match status" value="1"/>
</dbReference>
<dbReference type="PANTHER" id="PTHR40943:SF2">
    <property type="entry name" value="(S)-UREIDOGLYCINE AMINOHYDROLASE CUPIN DOMAIN-CONTAINING PROTEIN"/>
    <property type="match status" value="1"/>
</dbReference>
<reference evidence="2 3" key="1">
    <citation type="submission" date="2018-09" db="EMBL/GenBank/DDBJ databases">
        <title>The draft genome of Acinetobacter spp. strains.</title>
        <authorList>
            <person name="Qin J."/>
            <person name="Feng Y."/>
            <person name="Zong Z."/>
        </authorList>
    </citation>
    <scope>NUCLEOTIDE SEQUENCE [LARGE SCALE GENOMIC DNA]</scope>
    <source>
        <strain evidence="2 3">WCHAc060002</strain>
    </source>
</reference>
<dbReference type="InterPro" id="IPR014710">
    <property type="entry name" value="RmlC-like_jellyroll"/>
</dbReference>
<name>A0A3A8G9G9_9GAMM</name>
<dbReference type="InterPro" id="IPR011051">
    <property type="entry name" value="RmlC_Cupin_sf"/>
</dbReference>
<comment type="caution">
    <text evidence="2">The sequence shown here is derived from an EMBL/GenBank/DDBJ whole genome shotgun (WGS) entry which is preliminary data.</text>
</comment>
<protein>
    <submittedName>
        <fullName evidence="2">DUF861 domain-containing protein</fullName>
    </submittedName>
</protein>
<dbReference type="Gene3D" id="2.60.120.10">
    <property type="entry name" value="Jelly Rolls"/>
    <property type="match status" value="1"/>
</dbReference>
<dbReference type="RefSeq" id="WP_120366539.1">
    <property type="nucleotide sequence ID" value="NZ_RAXZ01000001.1"/>
</dbReference>
<accession>A0A3A8G9G9</accession>
<evidence type="ECO:0000313" key="2">
    <source>
        <dbReference type="EMBL" id="RKG55697.1"/>
    </source>
</evidence>
<dbReference type="InterPro" id="IPR008579">
    <property type="entry name" value="UGlyAH_Cupin_dom"/>
</dbReference>
<evidence type="ECO:0000313" key="3">
    <source>
        <dbReference type="Proteomes" id="UP000281084"/>
    </source>
</evidence>
<feature type="domain" description="(S)-ureidoglycine aminohydrolase cupin" evidence="1">
    <location>
        <begin position="44"/>
        <end position="114"/>
    </location>
</feature>
<dbReference type="Proteomes" id="UP000281084">
    <property type="component" value="Unassembled WGS sequence"/>
</dbReference>
<proteinExistence type="predicted"/>
<dbReference type="PANTHER" id="PTHR40943">
    <property type="entry name" value="CYTOPLASMIC PROTEIN-RELATED"/>
    <property type="match status" value="1"/>
</dbReference>